<dbReference type="GO" id="GO:0020037">
    <property type="term" value="F:heme binding"/>
    <property type="evidence" value="ECO:0007669"/>
    <property type="project" value="InterPro"/>
</dbReference>
<dbReference type="InterPro" id="IPR036396">
    <property type="entry name" value="Cyt_P450_sf"/>
</dbReference>
<evidence type="ECO:0000256" key="2">
    <source>
        <dbReference type="ARBA" id="ARBA00005179"/>
    </source>
</evidence>
<reference evidence="11 12" key="1">
    <citation type="journal article" date="2019" name="Fungal Biol. Biotechnol.">
        <title>Draft genome sequence of fastidious pathogen Ceratobasidium theobromae, which causes vascular-streak dieback in Theobroma cacao.</title>
        <authorList>
            <person name="Ali S.S."/>
            <person name="Asman A."/>
            <person name="Shao J."/>
            <person name="Firmansyah A.P."/>
            <person name="Susilo A.W."/>
            <person name="Rosmana A."/>
            <person name="McMahon P."/>
            <person name="Junaid M."/>
            <person name="Guest D."/>
            <person name="Kheng T.Y."/>
            <person name="Meinhardt L.W."/>
            <person name="Bailey B.A."/>
        </authorList>
    </citation>
    <scope>NUCLEOTIDE SEQUENCE [LARGE SCALE GENOMIC DNA]</scope>
    <source>
        <strain evidence="11 12">CT2</strain>
    </source>
</reference>
<evidence type="ECO:0000256" key="6">
    <source>
        <dbReference type="ARBA" id="ARBA00023002"/>
    </source>
</evidence>
<name>A0A5N5QHF3_9AGAM</name>
<dbReference type="SUPFAM" id="SSF48264">
    <property type="entry name" value="Cytochrome P450"/>
    <property type="match status" value="1"/>
</dbReference>
<keyword evidence="5 9" id="KW-0479">Metal-binding</keyword>
<evidence type="ECO:0000256" key="8">
    <source>
        <dbReference type="ARBA" id="ARBA00023033"/>
    </source>
</evidence>
<comment type="cofactor">
    <cofactor evidence="1 9">
        <name>heme</name>
        <dbReference type="ChEBI" id="CHEBI:30413"/>
    </cofactor>
</comment>
<evidence type="ECO:0000313" key="11">
    <source>
        <dbReference type="EMBL" id="KAB5591175.1"/>
    </source>
</evidence>
<comment type="caution">
    <text evidence="11">The sequence shown here is derived from an EMBL/GenBank/DDBJ whole genome shotgun (WGS) entry which is preliminary data.</text>
</comment>
<keyword evidence="8 10" id="KW-0503">Monooxygenase</keyword>
<dbReference type="GO" id="GO:0005506">
    <property type="term" value="F:iron ion binding"/>
    <property type="evidence" value="ECO:0007669"/>
    <property type="project" value="InterPro"/>
</dbReference>
<evidence type="ECO:0000256" key="10">
    <source>
        <dbReference type="RuleBase" id="RU000461"/>
    </source>
</evidence>
<evidence type="ECO:0000256" key="7">
    <source>
        <dbReference type="ARBA" id="ARBA00023004"/>
    </source>
</evidence>
<organism evidence="11 12">
    <name type="scientific">Ceratobasidium theobromae</name>
    <dbReference type="NCBI Taxonomy" id="1582974"/>
    <lineage>
        <taxon>Eukaryota</taxon>
        <taxon>Fungi</taxon>
        <taxon>Dikarya</taxon>
        <taxon>Basidiomycota</taxon>
        <taxon>Agaricomycotina</taxon>
        <taxon>Agaricomycetes</taxon>
        <taxon>Cantharellales</taxon>
        <taxon>Ceratobasidiaceae</taxon>
        <taxon>Ceratobasidium</taxon>
    </lineage>
</organism>
<proteinExistence type="inferred from homology"/>
<dbReference type="GO" id="GO:0016705">
    <property type="term" value="F:oxidoreductase activity, acting on paired donors, with incorporation or reduction of molecular oxygen"/>
    <property type="evidence" value="ECO:0007669"/>
    <property type="project" value="InterPro"/>
</dbReference>
<evidence type="ECO:0000313" key="12">
    <source>
        <dbReference type="Proteomes" id="UP000383932"/>
    </source>
</evidence>
<dbReference type="Proteomes" id="UP000383932">
    <property type="component" value="Unassembled WGS sequence"/>
</dbReference>
<keyword evidence="7 9" id="KW-0408">Iron</keyword>
<evidence type="ECO:0000256" key="9">
    <source>
        <dbReference type="PIRSR" id="PIRSR602401-1"/>
    </source>
</evidence>
<dbReference type="GO" id="GO:0004497">
    <property type="term" value="F:monooxygenase activity"/>
    <property type="evidence" value="ECO:0007669"/>
    <property type="project" value="UniProtKB-KW"/>
</dbReference>
<dbReference type="PROSITE" id="PS00086">
    <property type="entry name" value="CYTOCHROME_P450"/>
    <property type="match status" value="1"/>
</dbReference>
<dbReference type="AlphaFoldDB" id="A0A5N5QHF3"/>
<dbReference type="InterPro" id="IPR002401">
    <property type="entry name" value="Cyt_P450_E_grp-I"/>
</dbReference>
<evidence type="ECO:0000256" key="1">
    <source>
        <dbReference type="ARBA" id="ARBA00001971"/>
    </source>
</evidence>
<dbReference type="Pfam" id="PF00067">
    <property type="entry name" value="p450"/>
    <property type="match status" value="2"/>
</dbReference>
<dbReference type="EMBL" id="SSOP01000119">
    <property type="protein sequence ID" value="KAB5591175.1"/>
    <property type="molecule type" value="Genomic_DNA"/>
</dbReference>
<dbReference type="PRINTS" id="PR00463">
    <property type="entry name" value="EP450I"/>
</dbReference>
<dbReference type="CDD" id="cd11065">
    <property type="entry name" value="CYP64-like"/>
    <property type="match status" value="1"/>
</dbReference>
<sequence>MPALSEQSSLVVALAVVAGLLVYKFHKDRQRPTLKLPPSPRSYPLIGNLLSIPQEHEYLGFMKLGEELGSDIISLSAFGTTIVALNKREDVINLFEKRSAIYSDRTIPAMVAEPSLLNWAGFASVVRYGDRWRMYRRLLNPWIHKQAATAFHGSQEQEARKFLQRLLKVYKNINTSEELEAELCLTIASTLTRSVYGHEAKSIEDPYIVAARSVFGFLSKAALASNYSVNSIPALLHVPDWFPGTGWKQEAREWRQKKEEIVGGIYQLAMDHVKKGTEQNVIAASLKKHGLQLGLTEDQADDYVQQIAITLFAGGMDTTVNTLLMFTVAMILFPEVQKKAQEELDKVIGNSRLPAVADREELDYTWRLVQEVLRWGPVAPIAFPHTCFEDDNYKGYDIPKGTILIGNVWYVASVLVLTVKTQCNLTYRALSRDPEVYKDPETFDPDRFLDPSVPPSSVFGWGRRRCPGVHFAEASLFSVIATLLIGFKIEPAQDEHGNDIRPTLEMHNAAVICPKPFKFKFIPRSAGRHEELLRSVLEA</sequence>
<evidence type="ECO:0000256" key="4">
    <source>
        <dbReference type="ARBA" id="ARBA00022617"/>
    </source>
</evidence>
<evidence type="ECO:0000256" key="3">
    <source>
        <dbReference type="ARBA" id="ARBA00010617"/>
    </source>
</evidence>
<evidence type="ECO:0000256" key="5">
    <source>
        <dbReference type="ARBA" id="ARBA00022723"/>
    </source>
</evidence>
<dbReference type="OrthoDB" id="2789670at2759"/>
<dbReference type="PRINTS" id="PR00385">
    <property type="entry name" value="P450"/>
</dbReference>
<keyword evidence="4 9" id="KW-0349">Heme</keyword>
<feature type="binding site" description="axial binding residue" evidence="9">
    <location>
        <position position="466"/>
    </location>
    <ligand>
        <name>heme</name>
        <dbReference type="ChEBI" id="CHEBI:30413"/>
    </ligand>
    <ligandPart>
        <name>Fe</name>
        <dbReference type="ChEBI" id="CHEBI:18248"/>
    </ligandPart>
</feature>
<dbReference type="InterPro" id="IPR017972">
    <property type="entry name" value="Cyt_P450_CS"/>
</dbReference>
<keyword evidence="6 10" id="KW-0560">Oxidoreductase</keyword>
<dbReference type="Gene3D" id="1.10.630.10">
    <property type="entry name" value="Cytochrome P450"/>
    <property type="match status" value="1"/>
</dbReference>
<comment type="pathway">
    <text evidence="2">Secondary metabolite biosynthesis.</text>
</comment>
<dbReference type="InterPro" id="IPR001128">
    <property type="entry name" value="Cyt_P450"/>
</dbReference>
<keyword evidence="12" id="KW-1185">Reference proteome</keyword>
<comment type="similarity">
    <text evidence="3 10">Belongs to the cytochrome P450 family.</text>
</comment>
<dbReference type="InterPro" id="IPR050364">
    <property type="entry name" value="Cytochrome_P450_fung"/>
</dbReference>
<dbReference type="PANTHER" id="PTHR46300">
    <property type="entry name" value="P450, PUTATIVE (EUROFUNG)-RELATED-RELATED"/>
    <property type="match status" value="1"/>
</dbReference>
<protein>
    <submittedName>
        <fullName evidence="11">O-methylsterigmatocystin oxidoreductase</fullName>
    </submittedName>
</protein>
<dbReference type="PANTHER" id="PTHR46300:SF7">
    <property type="entry name" value="P450, PUTATIVE (EUROFUNG)-RELATED"/>
    <property type="match status" value="1"/>
</dbReference>
<accession>A0A5N5QHF3</accession>
<gene>
    <name evidence="11" type="ORF">CTheo_5384</name>
</gene>